<dbReference type="Pfam" id="PF00005">
    <property type="entry name" value="ABC_tran"/>
    <property type="match status" value="1"/>
</dbReference>
<dbReference type="Gene3D" id="1.20.1560.10">
    <property type="entry name" value="ABC transporter type 1, transmembrane domain"/>
    <property type="match status" value="1"/>
</dbReference>
<keyword evidence="5 12" id="KW-0812">Transmembrane</keyword>
<dbReference type="OrthoDB" id="9806127at2"/>
<keyword evidence="7 13" id="KW-0067">ATP-binding</keyword>
<feature type="transmembrane region" description="Helical" evidence="12">
    <location>
        <begin position="172"/>
        <end position="189"/>
    </location>
</feature>
<organism evidence="13 14">
    <name type="scientific">Nonomuraea phyllanthi</name>
    <dbReference type="NCBI Taxonomy" id="2219224"/>
    <lineage>
        <taxon>Bacteria</taxon>
        <taxon>Bacillati</taxon>
        <taxon>Actinomycetota</taxon>
        <taxon>Actinomycetes</taxon>
        <taxon>Streptosporangiales</taxon>
        <taxon>Streptosporangiaceae</taxon>
        <taxon>Nonomuraea</taxon>
    </lineage>
</organism>
<evidence type="ECO:0000313" key="14">
    <source>
        <dbReference type="Proteomes" id="UP000312512"/>
    </source>
</evidence>
<comment type="subcellular location">
    <subcellularLocation>
        <location evidence="1">Cell inner membrane</location>
        <topology evidence="1">Multi-pass membrane protein</topology>
    </subcellularLocation>
</comment>
<dbReference type="InterPro" id="IPR027417">
    <property type="entry name" value="P-loop_NTPase"/>
</dbReference>
<feature type="region of interest" description="Disordered" evidence="11">
    <location>
        <begin position="582"/>
        <end position="602"/>
    </location>
</feature>
<dbReference type="PROSITE" id="PS50893">
    <property type="entry name" value="ABC_TRANSPORTER_2"/>
    <property type="match status" value="1"/>
</dbReference>
<feature type="transmembrane region" description="Helical" evidence="12">
    <location>
        <begin position="285"/>
        <end position="301"/>
    </location>
</feature>
<evidence type="ECO:0000256" key="4">
    <source>
        <dbReference type="ARBA" id="ARBA00022519"/>
    </source>
</evidence>
<protein>
    <submittedName>
        <fullName evidence="13">ATP-binding cassette domain-containing protein</fullName>
    </submittedName>
</protein>
<dbReference type="Gene3D" id="3.40.50.300">
    <property type="entry name" value="P-loop containing nucleotide triphosphate hydrolases"/>
    <property type="match status" value="1"/>
</dbReference>
<accession>A0A5C4V4M3</accession>
<dbReference type="GO" id="GO:0005886">
    <property type="term" value="C:plasma membrane"/>
    <property type="evidence" value="ECO:0007669"/>
    <property type="project" value="UniProtKB-SubCell"/>
</dbReference>
<dbReference type="Pfam" id="PF00664">
    <property type="entry name" value="ABC_membrane"/>
    <property type="match status" value="1"/>
</dbReference>
<dbReference type="InterPro" id="IPR003439">
    <property type="entry name" value="ABC_transporter-like_ATP-bd"/>
</dbReference>
<comment type="caution">
    <text evidence="13">The sequence shown here is derived from an EMBL/GenBank/DDBJ whole genome shotgun (WGS) entry which is preliminary data.</text>
</comment>
<dbReference type="PROSITE" id="PS50929">
    <property type="entry name" value="ABC_TM1F"/>
    <property type="match status" value="1"/>
</dbReference>
<evidence type="ECO:0000256" key="9">
    <source>
        <dbReference type="ARBA" id="ARBA00023136"/>
    </source>
</evidence>
<evidence type="ECO:0000313" key="13">
    <source>
        <dbReference type="EMBL" id="KAB8186230.1"/>
    </source>
</evidence>
<reference evidence="13 14" key="1">
    <citation type="submission" date="2019-10" db="EMBL/GenBank/DDBJ databases">
        <title>Nonomuraea sp. nov., isolated from Phyllanthus amarus.</title>
        <authorList>
            <person name="Klykleung N."/>
            <person name="Tanasupawat S."/>
        </authorList>
    </citation>
    <scope>NUCLEOTIDE SEQUENCE [LARGE SCALE GENOMIC DNA]</scope>
    <source>
        <strain evidence="13 14">PA1-10</strain>
    </source>
</reference>
<dbReference type="InterPro" id="IPR017871">
    <property type="entry name" value="ABC_transporter-like_CS"/>
</dbReference>
<keyword evidence="2" id="KW-0813">Transport</keyword>
<dbReference type="SUPFAM" id="SSF90123">
    <property type="entry name" value="ABC transporter transmembrane region"/>
    <property type="match status" value="1"/>
</dbReference>
<dbReference type="FunFam" id="3.40.50.300:FF:000221">
    <property type="entry name" value="Multidrug ABC transporter ATP-binding protein"/>
    <property type="match status" value="1"/>
</dbReference>
<dbReference type="SUPFAM" id="SSF52540">
    <property type="entry name" value="P-loop containing nucleoside triphosphate hydrolases"/>
    <property type="match status" value="1"/>
</dbReference>
<dbReference type="AlphaFoldDB" id="A0A5C4V4M3"/>
<evidence type="ECO:0000256" key="6">
    <source>
        <dbReference type="ARBA" id="ARBA00022741"/>
    </source>
</evidence>
<evidence type="ECO:0000256" key="1">
    <source>
        <dbReference type="ARBA" id="ARBA00004429"/>
    </source>
</evidence>
<keyword evidence="6" id="KW-0547">Nucleotide-binding</keyword>
<evidence type="ECO:0000256" key="12">
    <source>
        <dbReference type="SAM" id="Phobius"/>
    </source>
</evidence>
<dbReference type="CDD" id="cd18550">
    <property type="entry name" value="ABC_6TM_exporter_like"/>
    <property type="match status" value="1"/>
</dbReference>
<gene>
    <name evidence="13" type="ORF">FH608_046760</name>
</gene>
<dbReference type="InterPro" id="IPR039421">
    <property type="entry name" value="Type_1_exporter"/>
</dbReference>
<dbReference type="GO" id="GO:0090374">
    <property type="term" value="P:oligopeptide export from mitochondrion"/>
    <property type="evidence" value="ECO:0007669"/>
    <property type="project" value="TreeGrafter"/>
</dbReference>
<evidence type="ECO:0000256" key="11">
    <source>
        <dbReference type="SAM" id="MobiDB-lite"/>
    </source>
</evidence>
<evidence type="ECO:0000256" key="2">
    <source>
        <dbReference type="ARBA" id="ARBA00022448"/>
    </source>
</evidence>
<comment type="similarity">
    <text evidence="10">Belongs to the ABC transporter superfamily. Siderophore-Fe(3+) uptake transporter (SIUT) (TC 3.A.1.21) family.</text>
</comment>
<dbReference type="PROSITE" id="PS00211">
    <property type="entry name" value="ABC_TRANSPORTER_1"/>
    <property type="match status" value="1"/>
</dbReference>
<dbReference type="GO" id="GO:0015421">
    <property type="term" value="F:ABC-type oligopeptide transporter activity"/>
    <property type="evidence" value="ECO:0007669"/>
    <property type="project" value="TreeGrafter"/>
</dbReference>
<dbReference type="GO" id="GO:0005524">
    <property type="term" value="F:ATP binding"/>
    <property type="evidence" value="ECO:0007669"/>
    <property type="project" value="UniProtKB-KW"/>
</dbReference>
<keyword evidence="14" id="KW-1185">Reference proteome</keyword>
<evidence type="ECO:0000256" key="5">
    <source>
        <dbReference type="ARBA" id="ARBA00022692"/>
    </source>
</evidence>
<name>A0A5C4V4M3_9ACTN</name>
<keyword evidence="9 12" id="KW-0472">Membrane</keyword>
<dbReference type="EMBL" id="VDLX02000029">
    <property type="protein sequence ID" value="KAB8186230.1"/>
    <property type="molecule type" value="Genomic_DNA"/>
</dbReference>
<dbReference type="Proteomes" id="UP000312512">
    <property type="component" value="Unassembled WGS sequence"/>
</dbReference>
<keyword evidence="3" id="KW-1003">Cell membrane</keyword>
<dbReference type="InterPro" id="IPR036640">
    <property type="entry name" value="ABC1_TM_sf"/>
</dbReference>
<evidence type="ECO:0000256" key="7">
    <source>
        <dbReference type="ARBA" id="ARBA00022840"/>
    </source>
</evidence>
<feature type="transmembrane region" description="Helical" evidence="12">
    <location>
        <begin position="34"/>
        <end position="56"/>
    </location>
</feature>
<keyword evidence="8 12" id="KW-1133">Transmembrane helix</keyword>
<evidence type="ECO:0000256" key="8">
    <source>
        <dbReference type="ARBA" id="ARBA00022989"/>
    </source>
</evidence>
<dbReference type="SMART" id="SM00382">
    <property type="entry name" value="AAA"/>
    <property type="match status" value="1"/>
</dbReference>
<feature type="transmembrane region" description="Helical" evidence="12">
    <location>
        <begin position="144"/>
        <end position="166"/>
    </location>
</feature>
<feature type="compositionally biased region" description="Basic and acidic residues" evidence="11">
    <location>
        <begin position="582"/>
        <end position="594"/>
    </location>
</feature>
<dbReference type="InterPro" id="IPR003593">
    <property type="entry name" value="AAA+_ATPase"/>
</dbReference>
<dbReference type="GO" id="GO:0016887">
    <property type="term" value="F:ATP hydrolysis activity"/>
    <property type="evidence" value="ECO:0007669"/>
    <property type="project" value="InterPro"/>
</dbReference>
<dbReference type="InterPro" id="IPR011527">
    <property type="entry name" value="ABC1_TM_dom"/>
</dbReference>
<evidence type="ECO:0000256" key="10">
    <source>
        <dbReference type="ARBA" id="ARBA00023455"/>
    </source>
</evidence>
<proteinExistence type="inferred from homology"/>
<feature type="transmembrane region" description="Helical" evidence="12">
    <location>
        <begin position="68"/>
        <end position="88"/>
    </location>
</feature>
<evidence type="ECO:0000256" key="3">
    <source>
        <dbReference type="ARBA" id="ARBA00022475"/>
    </source>
</evidence>
<sequence>MFEWTSERRRHLAEEPRAPIGRIIKLFRPYRGRLALVGAFILLSSLVALASPFLLREVLDTAIPARDAGLLALLALGMIAVAVTTNVFDVLQTLISTTVGQRVMHDLRLAVYAHLQRMSLAFFTRTRTGEVQSRIANDIGGMQSVVTTTAASLVSNLTTVLATIVAMVALDWRLTVISLALMPVFVWISRNVGRERKRITAEQQRKLAGIASMVQESLSISGVLLGRTMGRSAELTERFGRASDDLAGIGVRVSMAGRWRQSSIQLVMAAMPALIYWAVGHTGAISVGTLVAFTTLQTSLFRPMVSLLRLGVDVQSSLALFARIFEYLDLPVDIHPGTRELPGARGEVRFEDVDFSYGEAPTLTGVDLTIPAGTGLAVVGETGSGKTTLSYLLPRLYDVTGGRVTIDGVDVRELTFETLSETVGVVSQETYLFHASIADNLRFAKPSATDEELEAAARAARIHDHIASLPDGYDTLVGERGYRFSGGEKQRLAIARTLLRDPPVLVLDEATSALDTQTERAVQEALDGLARGRTTITIAHRLSTVRDADQIIVLDGGEIVERGDHDELIARGGHYAALVSRDEPLEPGRGKEELAQALGQAK</sequence>
<dbReference type="PANTHER" id="PTHR43394">
    <property type="entry name" value="ATP-DEPENDENT PERMEASE MDL1, MITOCHONDRIAL"/>
    <property type="match status" value="1"/>
</dbReference>
<dbReference type="PANTHER" id="PTHR43394:SF1">
    <property type="entry name" value="ATP-BINDING CASSETTE SUB-FAMILY B MEMBER 10, MITOCHONDRIAL"/>
    <property type="match status" value="1"/>
</dbReference>
<keyword evidence="4" id="KW-0997">Cell inner membrane</keyword>